<evidence type="ECO:0000313" key="2">
    <source>
        <dbReference type="Proteomes" id="UP000046680"/>
    </source>
</evidence>
<accession>A0A654U4U1</accession>
<dbReference type="Proteomes" id="UP000046680">
    <property type="component" value="Unassembled WGS sequence"/>
</dbReference>
<protein>
    <submittedName>
        <fullName evidence="1">Uncharacterized protein</fullName>
    </submittedName>
</protein>
<organism evidence="1 2">
    <name type="scientific">Mycobacterium tuberculosis</name>
    <dbReference type="NCBI Taxonomy" id="1773"/>
    <lineage>
        <taxon>Bacteria</taxon>
        <taxon>Bacillati</taxon>
        <taxon>Actinomycetota</taxon>
        <taxon>Actinomycetes</taxon>
        <taxon>Mycobacteriales</taxon>
        <taxon>Mycobacteriaceae</taxon>
        <taxon>Mycobacterium</taxon>
        <taxon>Mycobacterium tuberculosis complex</taxon>
    </lineage>
</organism>
<proteinExistence type="predicted"/>
<name>A0A654U4U1_MYCTX</name>
<dbReference type="EMBL" id="CGCX01001583">
    <property type="protein sequence ID" value="CFR97856.1"/>
    <property type="molecule type" value="Genomic_DNA"/>
</dbReference>
<dbReference type="AlphaFoldDB" id="A0A654U4U1"/>
<sequence>MPAVVKRIGDQAGRAEPLRDMVVAAGMLAQTMGQHDHRLRRGVRRPDVVDDAHIADAREIPFSPGGSHYRERNGCSGESVGDSA</sequence>
<evidence type="ECO:0000313" key="1">
    <source>
        <dbReference type="EMBL" id="CFR97856.1"/>
    </source>
</evidence>
<reference evidence="1 2" key="1">
    <citation type="submission" date="2015-03" db="EMBL/GenBank/DDBJ databases">
        <authorList>
            <consortium name="Pathogen Informatics"/>
        </authorList>
    </citation>
    <scope>NUCLEOTIDE SEQUENCE [LARGE SCALE GENOMIC DNA]</scope>
    <source>
        <strain evidence="1 2">C09601061</strain>
    </source>
</reference>
<gene>
    <name evidence="1" type="ORF">ERS007657_03356</name>
</gene>